<keyword evidence="2" id="KW-1185">Reference proteome</keyword>
<gene>
    <name evidence="1" type="ORF">PAC_13595</name>
</gene>
<evidence type="ECO:0000313" key="1">
    <source>
        <dbReference type="EMBL" id="CZR63698.1"/>
    </source>
</evidence>
<dbReference type="EMBL" id="FJOG01000024">
    <property type="protein sequence ID" value="CZR63698.1"/>
    <property type="molecule type" value="Genomic_DNA"/>
</dbReference>
<dbReference type="OrthoDB" id="3539447at2759"/>
<dbReference type="Proteomes" id="UP000184330">
    <property type="component" value="Unassembled WGS sequence"/>
</dbReference>
<sequence>MPFRASGSDRTDARFFSRPVEGLQDHESDISHNTHLKVVLRVKGCQIEKIGAMKLLLLYRSNIKRCYLSKETRRQYTVDLVAWPTTARARKAISKVRMAYRYFTDRISTINSTSRRRKTEVFYRTLTFNRTADGSDPLLDWGIMFSVIINGPSNFPSPFPWHGTSTDENERVMVYIEPFVNAIFRLAALPHILGISEFGSLYMYSGGRLWKEDLEGYGVFVILGCNTPLLLESYRVTASRNGDVETLLPCHTVVGVAYVHDYMYGRALEELDDGLFTTRILDIV</sequence>
<evidence type="ECO:0000313" key="2">
    <source>
        <dbReference type="Proteomes" id="UP000184330"/>
    </source>
</evidence>
<name>A0A1L7XFB3_9HELO</name>
<protein>
    <submittedName>
        <fullName evidence="1">Uncharacterized protein</fullName>
    </submittedName>
</protein>
<proteinExistence type="predicted"/>
<organism evidence="1 2">
    <name type="scientific">Phialocephala subalpina</name>
    <dbReference type="NCBI Taxonomy" id="576137"/>
    <lineage>
        <taxon>Eukaryota</taxon>
        <taxon>Fungi</taxon>
        <taxon>Dikarya</taxon>
        <taxon>Ascomycota</taxon>
        <taxon>Pezizomycotina</taxon>
        <taxon>Leotiomycetes</taxon>
        <taxon>Helotiales</taxon>
        <taxon>Mollisiaceae</taxon>
        <taxon>Phialocephala</taxon>
        <taxon>Phialocephala fortinii species complex</taxon>
    </lineage>
</organism>
<reference evidence="1 2" key="1">
    <citation type="submission" date="2016-03" db="EMBL/GenBank/DDBJ databases">
        <authorList>
            <person name="Ploux O."/>
        </authorList>
    </citation>
    <scope>NUCLEOTIDE SEQUENCE [LARGE SCALE GENOMIC DNA]</scope>
    <source>
        <strain evidence="1 2">UAMH 11012</strain>
    </source>
</reference>
<accession>A0A1L7XFB3</accession>
<dbReference type="AlphaFoldDB" id="A0A1L7XFB3"/>